<dbReference type="InterPro" id="IPR010998">
    <property type="entry name" value="Integrase_recombinase_N"/>
</dbReference>
<name>W4HEU9_9RHOB</name>
<evidence type="ECO:0000256" key="4">
    <source>
        <dbReference type="PROSITE-ProRule" id="PRU01248"/>
    </source>
</evidence>
<proteinExistence type="predicted"/>
<feature type="domain" description="Tyr recombinase" evidence="5">
    <location>
        <begin position="133"/>
        <end position="317"/>
    </location>
</feature>
<dbReference type="STRING" id="1379903.ATO8_20981"/>
<evidence type="ECO:0000313" key="8">
    <source>
        <dbReference type="Proteomes" id="UP000019063"/>
    </source>
</evidence>
<sequence length="336" mass="37176">MLDRADCESYRLNTLSELASADEDTRAALIAEYQRRTEEAYAPTTRRNYTQILAMFRAWCCEYGHSAEPPVSPLTVAAYVDYLGGKVRPTTIGLRLWAINEMHRASFSPSPCKSRLVNLALKAVKRTYGAHIRQAAPLSKLEILAAIENLGNTRIEVRDKALLWIASDSWCRSSEITSFRVRDLETQSDGSSLLFVARSKTDQYGEGAYAYLSRPGTDAVLAWVKLAALGLDEPILTKSQRRGKRTPLDPATVSRVIKRRTGRSDVSAHSTRIGGVQDAFRIGCDLSSIMVAGRWTSPEMPARYGRRILASQSAAAQVCDAMLEKPQRATFNGAPE</sequence>
<keyword evidence="3" id="KW-0233">DNA recombination</keyword>
<dbReference type="AlphaFoldDB" id="W4HEU9"/>
<dbReference type="GO" id="GO:0006310">
    <property type="term" value="P:DNA recombination"/>
    <property type="evidence" value="ECO:0007669"/>
    <property type="project" value="UniProtKB-KW"/>
</dbReference>
<keyword evidence="8" id="KW-1185">Reference proteome</keyword>
<dbReference type="Gene3D" id="1.10.150.130">
    <property type="match status" value="1"/>
</dbReference>
<dbReference type="PANTHER" id="PTHR34605">
    <property type="entry name" value="PHAGE_INTEGRASE DOMAIN-CONTAINING PROTEIN"/>
    <property type="match status" value="1"/>
</dbReference>
<accession>W4HEU9</accession>
<dbReference type="SUPFAM" id="SSF47823">
    <property type="entry name" value="lambda integrase-like, N-terminal domain"/>
    <property type="match status" value="1"/>
</dbReference>
<dbReference type="InterPro" id="IPR002104">
    <property type="entry name" value="Integrase_catalytic"/>
</dbReference>
<dbReference type="InterPro" id="IPR013762">
    <property type="entry name" value="Integrase-like_cat_sf"/>
</dbReference>
<keyword evidence="1" id="KW-0229">DNA integration</keyword>
<feature type="domain" description="Core-binding (CB)" evidence="6">
    <location>
        <begin position="24"/>
        <end position="107"/>
    </location>
</feature>
<evidence type="ECO:0000256" key="2">
    <source>
        <dbReference type="ARBA" id="ARBA00023125"/>
    </source>
</evidence>
<dbReference type="InterPro" id="IPR011010">
    <property type="entry name" value="DNA_brk_join_enz"/>
</dbReference>
<evidence type="ECO:0000256" key="1">
    <source>
        <dbReference type="ARBA" id="ARBA00022908"/>
    </source>
</evidence>
<dbReference type="GO" id="GO:0003677">
    <property type="term" value="F:DNA binding"/>
    <property type="evidence" value="ECO:0007669"/>
    <property type="project" value="UniProtKB-UniRule"/>
</dbReference>
<dbReference type="PROSITE" id="PS51898">
    <property type="entry name" value="TYR_RECOMBINASE"/>
    <property type="match status" value="1"/>
</dbReference>
<comment type="caution">
    <text evidence="7">The sequence shown here is derived from an EMBL/GenBank/DDBJ whole genome shotgun (WGS) entry which is preliminary data.</text>
</comment>
<dbReference type="GO" id="GO:0015074">
    <property type="term" value="P:DNA integration"/>
    <property type="evidence" value="ECO:0007669"/>
    <property type="project" value="UniProtKB-KW"/>
</dbReference>
<evidence type="ECO:0000259" key="5">
    <source>
        <dbReference type="PROSITE" id="PS51898"/>
    </source>
</evidence>
<dbReference type="PANTHER" id="PTHR34605:SF3">
    <property type="entry name" value="P CELL-TYPE AGGLUTINATION PROTEIN MAP4-LIKE-RELATED"/>
    <property type="match status" value="1"/>
</dbReference>
<keyword evidence="2 4" id="KW-0238">DNA-binding</keyword>
<reference evidence="7 8" key="1">
    <citation type="journal article" date="2014" name="Antonie Van Leeuwenhoek">
        <title>Roseivivax atlanticus sp. nov., isolated from surface seawater of the Atlantic Ocean.</title>
        <authorList>
            <person name="Li G."/>
            <person name="Lai Q."/>
            <person name="Liu X."/>
            <person name="Sun F."/>
            <person name="Shao Z."/>
        </authorList>
    </citation>
    <scope>NUCLEOTIDE SEQUENCE [LARGE SCALE GENOMIC DNA]</scope>
    <source>
        <strain evidence="7 8">22II-s10s</strain>
    </source>
</reference>
<evidence type="ECO:0000259" key="6">
    <source>
        <dbReference type="PROSITE" id="PS51900"/>
    </source>
</evidence>
<dbReference type="PROSITE" id="PS51900">
    <property type="entry name" value="CB"/>
    <property type="match status" value="1"/>
</dbReference>
<dbReference type="RefSeq" id="WP_081749917.1">
    <property type="nucleotide sequence ID" value="NZ_AQQW01000030.1"/>
</dbReference>
<dbReference type="InterPro" id="IPR052925">
    <property type="entry name" value="Phage_Integrase-like_Recomb"/>
</dbReference>
<dbReference type="eggNOG" id="COG0582">
    <property type="taxonomic scope" value="Bacteria"/>
</dbReference>
<gene>
    <name evidence="7" type="ORF">ATO8_20981</name>
</gene>
<evidence type="ECO:0000313" key="7">
    <source>
        <dbReference type="EMBL" id="ETW10671.1"/>
    </source>
</evidence>
<organism evidence="7 8">
    <name type="scientific">Roseivivax marinus</name>
    <dbReference type="NCBI Taxonomy" id="1379903"/>
    <lineage>
        <taxon>Bacteria</taxon>
        <taxon>Pseudomonadati</taxon>
        <taxon>Pseudomonadota</taxon>
        <taxon>Alphaproteobacteria</taxon>
        <taxon>Rhodobacterales</taxon>
        <taxon>Roseobacteraceae</taxon>
        <taxon>Roseivivax</taxon>
    </lineage>
</organism>
<dbReference type="InterPro" id="IPR044068">
    <property type="entry name" value="CB"/>
</dbReference>
<evidence type="ECO:0000256" key="3">
    <source>
        <dbReference type="ARBA" id="ARBA00023172"/>
    </source>
</evidence>
<dbReference type="EMBL" id="AQQW01000030">
    <property type="protein sequence ID" value="ETW10671.1"/>
    <property type="molecule type" value="Genomic_DNA"/>
</dbReference>
<protein>
    <submittedName>
        <fullName evidence="7">Integrase family protein</fullName>
    </submittedName>
</protein>
<dbReference type="SUPFAM" id="SSF56349">
    <property type="entry name" value="DNA breaking-rejoining enzymes"/>
    <property type="match status" value="1"/>
</dbReference>
<dbReference type="Proteomes" id="UP000019063">
    <property type="component" value="Unassembled WGS sequence"/>
</dbReference>
<dbReference type="Gene3D" id="1.10.443.10">
    <property type="entry name" value="Intergrase catalytic core"/>
    <property type="match status" value="1"/>
</dbReference>